<proteinExistence type="predicted"/>
<protein>
    <submittedName>
        <fullName evidence="1">Uncharacterized protein</fullName>
    </submittedName>
</protein>
<name>A0A212L9X5_9BACT</name>
<gene>
    <name evidence="1" type="ORF">KL86DES1_21846</name>
</gene>
<organism evidence="1">
    <name type="scientific">uncultured Desulfovibrio sp</name>
    <dbReference type="NCBI Taxonomy" id="167968"/>
    <lineage>
        <taxon>Bacteria</taxon>
        <taxon>Pseudomonadati</taxon>
        <taxon>Thermodesulfobacteriota</taxon>
        <taxon>Desulfovibrionia</taxon>
        <taxon>Desulfovibrionales</taxon>
        <taxon>Desulfovibrionaceae</taxon>
        <taxon>Desulfovibrio</taxon>
        <taxon>environmental samples</taxon>
    </lineage>
</organism>
<dbReference type="EMBL" id="FMJC01000002">
    <property type="protein sequence ID" value="SCM74287.1"/>
    <property type="molecule type" value="Genomic_DNA"/>
</dbReference>
<reference evidence="1" key="1">
    <citation type="submission" date="2016-08" db="EMBL/GenBank/DDBJ databases">
        <authorList>
            <person name="Seilhamer J.J."/>
        </authorList>
    </citation>
    <scope>NUCLEOTIDE SEQUENCE</scope>
    <source>
        <strain evidence="1">86-1</strain>
    </source>
</reference>
<accession>A0A212L9X5</accession>
<sequence length="64" mass="7295">MLHISKFSFRPRCGALHFRAALEHLHFFKGKMLKNQTVLALSLQPDALTKKGSPHANSQIFFMV</sequence>
<dbReference type="AlphaFoldDB" id="A0A212L9X5"/>
<evidence type="ECO:0000313" key="1">
    <source>
        <dbReference type="EMBL" id="SCM74287.1"/>
    </source>
</evidence>